<dbReference type="EMBL" id="WAEL01000002">
    <property type="protein sequence ID" value="NID09749.1"/>
    <property type="molecule type" value="Genomic_DNA"/>
</dbReference>
<keyword evidence="2" id="KW-1185">Reference proteome</keyword>
<dbReference type="Proteomes" id="UP000606008">
    <property type="component" value="Unassembled WGS sequence"/>
</dbReference>
<dbReference type="RefSeq" id="WP_166691304.1">
    <property type="nucleotide sequence ID" value="NZ_WAEL01000002.1"/>
</dbReference>
<accession>A0ABX0QI16</accession>
<gene>
    <name evidence="1" type="ORF">F7231_06160</name>
</gene>
<protein>
    <recommendedName>
        <fullName evidence="3">RHS repeat protein</fullName>
    </recommendedName>
</protein>
<comment type="caution">
    <text evidence="1">The sequence shown here is derived from an EMBL/GenBank/DDBJ whole genome shotgun (WGS) entry which is preliminary data.</text>
</comment>
<evidence type="ECO:0000313" key="1">
    <source>
        <dbReference type="EMBL" id="NID09749.1"/>
    </source>
</evidence>
<reference evidence="2" key="1">
    <citation type="submission" date="2019-09" db="EMBL/GenBank/DDBJ databases">
        <authorList>
            <person name="Jung D.-H."/>
        </authorList>
    </citation>
    <scope>NUCLEOTIDE SEQUENCE [LARGE SCALE GENOMIC DNA]</scope>
    <source>
        <strain evidence="2">JA-25</strain>
    </source>
</reference>
<name>A0ABX0QI16_9BACT</name>
<evidence type="ECO:0000313" key="2">
    <source>
        <dbReference type="Proteomes" id="UP000606008"/>
    </source>
</evidence>
<sequence length="367" mass="40424">MKTTNQVLTAIQRVILLSVLVGLGSRCTQQAVDKQADGPCRIRQIDEKATVQQANKTLEETTDQTIYDYDNQGRVNQVARRYEKRLAGQSAVVYSYAETARYVYDADGFMTAKSSEARWSPGDNQTSTNTNTLQFTYAYTNGRLTQQVTNRTNQYGLQTKIVSTYAYDATGSLLTKTDETTYPAIPATAPEKPTFPAGVTAVWTYQNGKAVDFVEKQGGTDVRPYTFQNGLLQTQTGSNYRSVFTYDSQGHWVKQEFWVNGQLYSSTDYTYAQVKLPPGLKPDNFKGFPAVADIAGVAGVMNTSVNYNLSPTGVLMKSSSTQVQPKLTGAGYLQSSDQVTTTYQNEAGTILNQLATTTTYTYDGSCD</sequence>
<evidence type="ECO:0008006" key="3">
    <source>
        <dbReference type="Google" id="ProtNLM"/>
    </source>
</evidence>
<reference evidence="2" key="2">
    <citation type="submission" date="2023-07" db="EMBL/GenBank/DDBJ databases">
        <authorList>
            <person name="Jung D.-H."/>
        </authorList>
    </citation>
    <scope>NUCLEOTIDE SEQUENCE [LARGE SCALE GENOMIC DNA]</scope>
    <source>
        <strain evidence="2">JA-25</strain>
    </source>
</reference>
<organism evidence="1 2">
    <name type="scientific">Fibrivirga algicola</name>
    <dbReference type="NCBI Taxonomy" id="2950420"/>
    <lineage>
        <taxon>Bacteria</taxon>
        <taxon>Pseudomonadati</taxon>
        <taxon>Bacteroidota</taxon>
        <taxon>Cytophagia</taxon>
        <taxon>Cytophagales</taxon>
        <taxon>Spirosomataceae</taxon>
        <taxon>Fibrivirga</taxon>
    </lineage>
</organism>
<proteinExistence type="predicted"/>